<evidence type="ECO:0000256" key="2">
    <source>
        <dbReference type="SAM" id="MobiDB-lite"/>
    </source>
</evidence>
<dbReference type="HOGENOM" id="CLU_485326_0_0_1"/>
<feature type="region of interest" description="Disordered" evidence="2">
    <location>
        <begin position="74"/>
        <end position="103"/>
    </location>
</feature>
<feature type="signal peptide" evidence="3">
    <location>
        <begin position="1"/>
        <end position="27"/>
    </location>
</feature>
<dbReference type="AlphaFoldDB" id="B8C384"/>
<dbReference type="Pfam" id="PF03457">
    <property type="entry name" value="HA"/>
    <property type="match status" value="2"/>
</dbReference>
<reference evidence="5 6" key="2">
    <citation type="journal article" date="2008" name="Nature">
        <title>The Phaeodactylum genome reveals the evolutionary history of diatom genomes.</title>
        <authorList>
            <person name="Bowler C."/>
            <person name="Allen A.E."/>
            <person name="Badger J.H."/>
            <person name="Grimwood J."/>
            <person name="Jabbari K."/>
            <person name="Kuo A."/>
            <person name="Maheswari U."/>
            <person name="Martens C."/>
            <person name="Maumus F."/>
            <person name="Otillar R.P."/>
            <person name="Rayko E."/>
            <person name="Salamov A."/>
            <person name="Vandepoele K."/>
            <person name="Beszteri B."/>
            <person name="Gruber A."/>
            <person name="Heijde M."/>
            <person name="Katinka M."/>
            <person name="Mock T."/>
            <person name="Valentin K."/>
            <person name="Verret F."/>
            <person name="Berges J.A."/>
            <person name="Brownlee C."/>
            <person name="Cadoret J.P."/>
            <person name="Chiovitti A."/>
            <person name="Choi C.J."/>
            <person name="Coesel S."/>
            <person name="De Martino A."/>
            <person name="Detter J.C."/>
            <person name="Durkin C."/>
            <person name="Falciatore A."/>
            <person name="Fournet J."/>
            <person name="Haruta M."/>
            <person name="Huysman M.J."/>
            <person name="Jenkins B.D."/>
            <person name="Jiroutova K."/>
            <person name="Jorgensen R.E."/>
            <person name="Joubert Y."/>
            <person name="Kaplan A."/>
            <person name="Kroger N."/>
            <person name="Kroth P.G."/>
            <person name="La Roche J."/>
            <person name="Lindquist E."/>
            <person name="Lommer M."/>
            <person name="Martin-Jezequel V."/>
            <person name="Lopez P.J."/>
            <person name="Lucas S."/>
            <person name="Mangogna M."/>
            <person name="McGinnis K."/>
            <person name="Medlin L.K."/>
            <person name="Montsant A."/>
            <person name="Oudot-Le Secq M.P."/>
            <person name="Napoli C."/>
            <person name="Obornik M."/>
            <person name="Parker M.S."/>
            <person name="Petit J.L."/>
            <person name="Porcel B.M."/>
            <person name="Poulsen N."/>
            <person name="Robison M."/>
            <person name="Rychlewski L."/>
            <person name="Rynearson T.A."/>
            <person name="Schmutz J."/>
            <person name="Shapiro H."/>
            <person name="Siaut M."/>
            <person name="Stanley M."/>
            <person name="Sussman M.R."/>
            <person name="Taylor A.R."/>
            <person name="Vardi A."/>
            <person name="von Dassow P."/>
            <person name="Vyverman W."/>
            <person name="Willis A."/>
            <person name="Wyrwicz L.S."/>
            <person name="Rokhsar D.S."/>
            <person name="Weissenbach J."/>
            <person name="Armbrust E.V."/>
            <person name="Green B.R."/>
            <person name="Van de Peer Y."/>
            <person name="Grigoriev I.V."/>
        </authorList>
    </citation>
    <scope>NUCLEOTIDE SEQUENCE [LARGE SCALE GENOMIC DNA]</scope>
    <source>
        <strain evidence="5 6">CCMP1335</strain>
    </source>
</reference>
<protein>
    <recommendedName>
        <fullName evidence="4">Helicase-associated domain-containing protein</fullName>
    </recommendedName>
</protein>
<keyword evidence="6" id="KW-1185">Reference proteome</keyword>
<evidence type="ECO:0000256" key="1">
    <source>
        <dbReference type="SAM" id="Coils"/>
    </source>
</evidence>
<sequence>MGSSSSSSASAVSAMFLLAAAAMLALTTMPHRQVFYADSFLLKRTPPRHHPMHRLTRKGRIKAPNVLMSQTDTSATISDATAGKRNKKSQAPPTSSIREVRRRQNRHEILFQKRLAELKEFVAENDHGSIPCPYPENPSLGVWASNLRRQCVIREQSEQLSVPYKGYLTLDRRKQLLDAGFDFTSLTERVFLARLEELREFKGKYGHTLVPEKYEENSALGAWVSNLRSLYKRRRRSESMLERGDTFKVVDTSDDSTIRREKRSMNILQHSHSPKRRKRKRSPRFSHLDDEKEALLEGLGFVWSSIDRKWFEMLEWAKVFGVVNQHLLAANVSISEVGTGNFSTGGNETTTLLLKNYHSFVQNIQDQSTLPYFHPQHEILELFLDAEYESKATMLVTPQTATSPGNKQLKLQSAPLLDYRVPANDPFHHSLRIWMTNQRSNYHRRIQNADDASAALPSTMTDRRQKALEEINFPWSGRFPNRYEELQFEAEQELEVKRQIEDDRRREQLEREEKERVDQILKAPILADDDNSSSILSNGATGAIEEEDDLMALWGAEDDDDW</sequence>
<dbReference type="InterPro" id="IPR005114">
    <property type="entry name" value="Helicase_assoc"/>
</dbReference>
<name>B8C384_THAPS</name>
<gene>
    <name evidence="5" type="ORF">THAPSDRAFT_5553</name>
</gene>
<feature type="domain" description="Helicase-associated" evidence="4">
    <location>
        <begin position="111"/>
        <end position="181"/>
    </location>
</feature>
<feature type="domain" description="Helicase-associated" evidence="4">
    <location>
        <begin position="189"/>
        <end position="301"/>
    </location>
</feature>
<reference evidence="5 6" key="1">
    <citation type="journal article" date="2004" name="Science">
        <title>The genome of the diatom Thalassiosira pseudonana: ecology, evolution, and metabolism.</title>
        <authorList>
            <person name="Armbrust E.V."/>
            <person name="Berges J.A."/>
            <person name="Bowler C."/>
            <person name="Green B.R."/>
            <person name="Martinez D."/>
            <person name="Putnam N.H."/>
            <person name="Zhou S."/>
            <person name="Allen A.E."/>
            <person name="Apt K.E."/>
            <person name="Bechner M."/>
            <person name="Brzezinski M.A."/>
            <person name="Chaal B.K."/>
            <person name="Chiovitti A."/>
            <person name="Davis A.K."/>
            <person name="Demarest M.S."/>
            <person name="Detter J.C."/>
            <person name="Glavina T."/>
            <person name="Goodstein D."/>
            <person name="Hadi M.Z."/>
            <person name="Hellsten U."/>
            <person name="Hildebrand M."/>
            <person name="Jenkins B.D."/>
            <person name="Jurka J."/>
            <person name="Kapitonov V.V."/>
            <person name="Kroger N."/>
            <person name="Lau W.W."/>
            <person name="Lane T.W."/>
            <person name="Larimer F.W."/>
            <person name="Lippmeier J.C."/>
            <person name="Lucas S."/>
            <person name="Medina M."/>
            <person name="Montsant A."/>
            <person name="Obornik M."/>
            <person name="Parker M.S."/>
            <person name="Palenik B."/>
            <person name="Pazour G.J."/>
            <person name="Richardson P.M."/>
            <person name="Rynearson T.A."/>
            <person name="Saito M.A."/>
            <person name="Schwartz D.C."/>
            <person name="Thamatrakoln K."/>
            <person name="Valentin K."/>
            <person name="Vardi A."/>
            <person name="Wilkerson F.P."/>
            <person name="Rokhsar D.S."/>
        </authorList>
    </citation>
    <scope>NUCLEOTIDE SEQUENCE [LARGE SCALE GENOMIC DNA]</scope>
    <source>
        <strain evidence="5 6">CCMP1335</strain>
    </source>
</reference>
<dbReference type="KEGG" id="tps:THAPSDRAFT_5553"/>
<proteinExistence type="predicted"/>
<feature type="coiled-coil region" evidence="1">
    <location>
        <begin position="483"/>
        <end position="517"/>
    </location>
</feature>
<dbReference type="PANTHER" id="PTHR33418">
    <property type="entry name" value="HELICASE-ASSOCIATED"/>
    <property type="match status" value="1"/>
</dbReference>
<dbReference type="InParanoid" id="B8C384"/>
<dbReference type="PaxDb" id="35128-Thaps5553"/>
<organism evidence="5 6">
    <name type="scientific">Thalassiosira pseudonana</name>
    <name type="common">Marine diatom</name>
    <name type="synonym">Cyclotella nana</name>
    <dbReference type="NCBI Taxonomy" id="35128"/>
    <lineage>
        <taxon>Eukaryota</taxon>
        <taxon>Sar</taxon>
        <taxon>Stramenopiles</taxon>
        <taxon>Ochrophyta</taxon>
        <taxon>Bacillariophyta</taxon>
        <taxon>Coscinodiscophyceae</taxon>
        <taxon>Thalassiosirophycidae</taxon>
        <taxon>Thalassiosirales</taxon>
        <taxon>Thalassiosiraceae</taxon>
        <taxon>Thalassiosira</taxon>
    </lineage>
</organism>
<evidence type="ECO:0000259" key="4">
    <source>
        <dbReference type="Pfam" id="PF03457"/>
    </source>
</evidence>
<dbReference type="RefSeq" id="XP_002290325.1">
    <property type="nucleotide sequence ID" value="XM_002290289.1"/>
</dbReference>
<keyword evidence="3" id="KW-0732">Signal</keyword>
<dbReference type="PANTHER" id="PTHR33418:SF1">
    <property type="entry name" value="HELICASE-ASSOCIATED DOMAIN-CONTAINING PROTEIN"/>
    <property type="match status" value="1"/>
</dbReference>
<dbReference type="Gene3D" id="6.10.140.530">
    <property type="match status" value="2"/>
</dbReference>
<dbReference type="eggNOG" id="ENOG502T6JT">
    <property type="taxonomic scope" value="Eukaryota"/>
</dbReference>
<dbReference type="EMBL" id="CM000642">
    <property type="protein sequence ID" value="EED92077.1"/>
    <property type="molecule type" value="Genomic_DNA"/>
</dbReference>
<accession>B8C384</accession>
<evidence type="ECO:0000313" key="6">
    <source>
        <dbReference type="Proteomes" id="UP000001449"/>
    </source>
</evidence>
<dbReference type="GeneID" id="7448147"/>
<dbReference type="Proteomes" id="UP000001449">
    <property type="component" value="Chromosome 5"/>
</dbReference>
<keyword evidence="1" id="KW-0175">Coiled coil</keyword>
<evidence type="ECO:0000256" key="3">
    <source>
        <dbReference type="SAM" id="SignalP"/>
    </source>
</evidence>
<feature type="chain" id="PRO_5002869661" description="Helicase-associated domain-containing protein" evidence="3">
    <location>
        <begin position="28"/>
        <end position="562"/>
    </location>
</feature>
<evidence type="ECO:0000313" key="5">
    <source>
        <dbReference type="EMBL" id="EED92077.1"/>
    </source>
</evidence>